<proteinExistence type="predicted"/>
<reference evidence="1" key="1">
    <citation type="submission" date="2018-02" db="EMBL/GenBank/DDBJ databases">
        <title>Rhizophora mucronata_Transcriptome.</title>
        <authorList>
            <person name="Meera S.P."/>
            <person name="Sreeshan A."/>
            <person name="Augustine A."/>
        </authorList>
    </citation>
    <scope>NUCLEOTIDE SEQUENCE</scope>
    <source>
        <tissue evidence="1">Leaf</tissue>
    </source>
</reference>
<protein>
    <submittedName>
        <fullName evidence="1">Uncharacterized protein</fullName>
    </submittedName>
</protein>
<name>A0A2P2PPP3_RHIMU</name>
<evidence type="ECO:0000313" key="1">
    <source>
        <dbReference type="EMBL" id="MBX56661.1"/>
    </source>
</evidence>
<dbReference type="AlphaFoldDB" id="A0A2P2PPP3"/>
<accession>A0A2P2PPP3</accession>
<sequence length="26" mass="3166">MYNFQLNTTTITVQKFTKETRMPMQL</sequence>
<dbReference type="EMBL" id="GGEC01076177">
    <property type="protein sequence ID" value="MBX56661.1"/>
    <property type="molecule type" value="Transcribed_RNA"/>
</dbReference>
<organism evidence="1">
    <name type="scientific">Rhizophora mucronata</name>
    <name type="common">Asiatic mangrove</name>
    <dbReference type="NCBI Taxonomy" id="61149"/>
    <lineage>
        <taxon>Eukaryota</taxon>
        <taxon>Viridiplantae</taxon>
        <taxon>Streptophyta</taxon>
        <taxon>Embryophyta</taxon>
        <taxon>Tracheophyta</taxon>
        <taxon>Spermatophyta</taxon>
        <taxon>Magnoliopsida</taxon>
        <taxon>eudicotyledons</taxon>
        <taxon>Gunneridae</taxon>
        <taxon>Pentapetalae</taxon>
        <taxon>rosids</taxon>
        <taxon>fabids</taxon>
        <taxon>Malpighiales</taxon>
        <taxon>Rhizophoraceae</taxon>
        <taxon>Rhizophora</taxon>
    </lineage>
</organism>